<name>A0A179GV94_PURLI</name>
<accession>A0A179GV94</accession>
<dbReference type="GO" id="GO:0016491">
    <property type="term" value="F:oxidoreductase activity"/>
    <property type="evidence" value="ECO:0007669"/>
    <property type="project" value="UniProtKB-KW"/>
</dbReference>
<dbReference type="OrthoDB" id="5296at2759"/>
<dbReference type="InterPro" id="IPR057326">
    <property type="entry name" value="KR_dom"/>
</dbReference>
<evidence type="ECO:0000256" key="3">
    <source>
        <dbReference type="RuleBase" id="RU000363"/>
    </source>
</evidence>
<dbReference type="PRINTS" id="PR00080">
    <property type="entry name" value="SDRFAMILY"/>
</dbReference>
<evidence type="ECO:0000256" key="1">
    <source>
        <dbReference type="ARBA" id="ARBA00006484"/>
    </source>
</evidence>
<gene>
    <name evidence="5" type="ORF">VFPBJ_04450</name>
</gene>
<dbReference type="Proteomes" id="UP000078240">
    <property type="component" value="Unassembled WGS sequence"/>
</dbReference>
<evidence type="ECO:0000259" key="4">
    <source>
        <dbReference type="SMART" id="SM00822"/>
    </source>
</evidence>
<comment type="caution">
    <text evidence="5">The sequence shown here is derived from an EMBL/GenBank/DDBJ whole genome shotgun (WGS) entry which is preliminary data.</text>
</comment>
<comment type="similarity">
    <text evidence="1 3">Belongs to the short-chain dehydrogenases/reductases (SDR) family.</text>
</comment>
<dbReference type="InterPro" id="IPR002347">
    <property type="entry name" value="SDR_fam"/>
</dbReference>
<keyword evidence="2" id="KW-0560">Oxidoreductase</keyword>
<reference evidence="5 6" key="1">
    <citation type="submission" date="2016-01" db="EMBL/GenBank/DDBJ databases">
        <title>Biosynthesis of antibiotic leucinostatins and their inhibition on Phytophthora in bio-control Purpureocillium lilacinum.</title>
        <authorList>
            <person name="Wang G."/>
            <person name="Liu Z."/>
            <person name="Lin R."/>
            <person name="Li E."/>
            <person name="Mao Z."/>
            <person name="Ling J."/>
            <person name="Yin W."/>
            <person name="Xie B."/>
        </authorList>
    </citation>
    <scope>NUCLEOTIDE SEQUENCE [LARGE SCALE GENOMIC DNA]</scope>
    <source>
        <strain evidence="5">PLBJ-1</strain>
    </source>
</reference>
<feature type="domain" description="Ketoreductase" evidence="4">
    <location>
        <begin position="2"/>
        <end position="186"/>
    </location>
</feature>
<dbReference type="AlphaFoldDB" id="A0A179GV94"/>
<organism evidence="5 6">
    <name type="scientific">Purpureocillium lilacinum</name>
    <name type="common">Paecilomyces lilacinus</name>
    <dbReference type="NCBI Taxonomy" id="33203"/>
    <lineage>
        <taxon>Eukaryota</taxon>
        <taxon>Fungi</taxon>
        <taxon>Dikarya</taxon>
        <taxon>Ascomycota</taxon>
        <taxon>Pezizomycotina</taxon>
        <taxon>Sordariomycetes</taxon>
        <taxon>Hypocreomycetidae</taxon>
        <taxon>Hypocreales</taxon>
        <taxon>Ophiocordycipitaceae</taxon>
        <taxon>Purpureocillium</taxon>
    </lineage>
</organism>
<dbReference type="Pfam" id="PF00106">
    <property type="entry name" value="adh_short"/>
    <property type="match status" value="1"/>
</dbReference>
<protein>
    <submittedName>
        <fullName evidence="5">Short chain oxidoreductase protein</fullName>
    </submittedName>
</protein>
<dbReference type="PANTHER" id="PTHR43544:SF36">
    <property type="entry name" value="CHAIN OXIDOREDUCTASE (CSGA), PUTATIVE (AFU_ORTHOLOGUE AFUA_4G00910)-RELATED"/>
    <property type="match status" value="1"/>
</dbReference>
<proteinExistence type="inferred from homology"/>
<evidence type="ECO:0000313" key="5">
    <source>
        <dbReference type="EMBL" id="OAQ81866.1"/>
    </source>
</evidence>
<dbReference type="PANTHER" id="PTHR43544">
    <property type="entry name" value="SHORT-CHAIN DEHYDROGENASE/REDUCTASE"/>
    <property type="match status" value="1"/>
</dbReference>
<dbReference type="GO" id="GO:0005737">
    <property type="term" value="C:cytoplasm"/>
    <property type="evidence" value="ECO:0007669"/>
    <property type="project" value="TreeGrafter"/>
</dbReference>
<dbReference type="InterPro" id="IPR051468">
    <property type="entry name" value="Fungal_SecMetab_SDRs"/>
</dbReference>
<dbReference type="PRINTS" id="PR00081">
    <property type="entry name" value="GDHRDH"/>
</dbReference>
<evidence type="ECO:0000313" key="6">
    <source>
        <dbReference type="Proteomes" id="UP000078240"/>
    </source>
</evidence>
<dbReference type="InterPro" id="IPR036291">
    <property type="entry name" value="NAD(P)-bd_dom_sf"/>
</dbReference>
<dbReference type="SMART" id="SM00822">
    <property type="entry name" value="PKS_KR"/>
    <property type="match status" value="1"/>
</dbReference>
<dbReference type="EMBL" id="LSBH01000003">
    <property type="protein sequence ID" value="OAQ81866.1"/>
    <property type="molecule type" value="Genomic_DNA"/>
</dbReference>
<sequence>MATYFVTGASRGLGLGICTALAARPATEVSAVFAAVRTETDALKRLIADSSGRVQAVSVDVTSENSVKGAAAKVEHGLGNKGLDAVVNAAGVMDFVPDGIEHMNELSSTLTTNVTSVHLVTAALLPLLRRGSLKKIINISSTLGSISMAATFSPSPAPAYKVSKAALNMLTVQYALSLKNEGFTAVVISPGWVKTDMGSSRADLDIETSIKATLDIVDRVGASDTGKFFNIHVPAWEDAPGMNQYDGGQPPW</sequence>
<dbReference type="Gene3D" id="3.40.50.720">
    <property type="entry name" value="NAD(P)-binding Rossmann-like Domain"/>
    <property type="match status" value="1"/>
</dbReference>
<evidence type="ECO:0000256" key="2">
    <source>
        <dbReference type="ARBA" id="ARBA00023002"/>
    </source>
</evidence>
<dbReference type="SUPFAM" id="SSF51735">
    <property type="entry name" value="NAD(P)-binding Rossmann-fold domains"/>
    <property type="match status" value="1"/>
</dbReference>